<dbReference type="PROSITE" id="PS50053">
    <property type="entry name" value="UBIQUITIN_2"/>
    <property type="match status" value="1"/>
</dbReference>
<sequence>MTLIEGIGDEVTQFFVLVIIVLVGLIAWWSTSIADQPLIRTVLILERRTRHRVAVDPPQVQPRTSSIVDNSIDTGQLEPPRSSNEINQEMDGGADCQICDKEAANISSPLVAAASSSHCLSSNQSAEIPETSSGIVTEKCSLKASPSPGDENSFGESNSQVDVHSFSPATNNANSYLLRSRRLAFFQSRQVTLLDSPVADGPVLSASSSNESDSIDTTNTTNNEQGTSVVSSGMNDGVPAAGSIRIRLKYLNDDQKLVEGRLHEQLGDFKRRHFGLELAADKLVRLIFNGQVLQSDNETLQGYGLFDNCVVHCLVHQQRSGAATENQLARDSATNANTVPDEFPHRDLDLGSVLFASLSVLLGLAWYCRYQYAQLFNATTTVALVGLTGILTVSLVGIYLPDQDGVRQ</sequence>
<dbReference type="Pfam" id="PF00240">
    <property type="entry name" value="ubiquitin"/>
    <property type="match status" value="1"/>
</dbReference>
<dbReference type="PANTHER" id="PTHR14557:SF5">
    <property type="entry name" value="UBIQUITIN-LIKE DOMAIN-CONTAINING PROTEIN"/>
    <property type="match status" value="1"/>
</dbReference>
<name>A0A6L2PJA1_COPFO</name>
<dbReference type="OrthoDB" id="161999at2759"/>
<evidence type="ECO:0000313" key="5">
    <source>
        <dbReference type="Proteomes" id="UP000502823"/>
    </source>
</evidence>
<feature type="region of interest" description="Disordered" evidence="1">
    <location>
        <begin position="200"/>
        <end position="236"/>
    </location>
</feature>
<evidence type="ECO:0000259" key="3">
    <source>
        <dbReference type="PROSITE" id="PS50053"/>
    </source>
</evidence>
<organism evidence="4 5">
    <name type="scientific">Coptotermes formosanus</name>
    <name type="common">Formosan subterranean termite</name>
    <dbReference type="NCBI Taxonomy" id="36987"/>
    <lineage>
        <taxon>Eukaryota</taxon>
        <taxon>Metazoa</taxon>
        <taxon>Ecdysozoa</taxon>
        <taxon>Arthropoda</taxon>
        <taxon>Hexapoda</taxon>
        <taxon>Insecta</taxon>
        <taxon>Pterygota</taxon>
        <taxon>Neoptera</taxon>
        <taxon>Polyneoptera</taxon>
        <taxon>Dictyoptera</taxon>
        <taxon>Blattodea</taxon>
        <taxon>Blattoidea</taxon>
        <taxon>Termitoidae</taxon>
        <taxon>Rhinotermitidae</taxon>
        <taxon>Coptotermes</taxon>
    </lineage>
</organism>
<feature type="region of interest" description="Disordered" evidence="1">
    <location>
        <begin position="57"/>
        <end position="82"/>
    </location>
</feature>
<evidence type="ECO:0000256" key="1">
    <source>
        <dbReference type="SAM" id="MobiDB-lite"/>
    </source>
</evidence>
<dbReference type="PANTHER" id="PTHR14557">
    <property type="entry name" value="PROTEIN C7ORF21"/>
    <property type="match status" value="1"/>
</dbReference>
<proteinExistence type="predicted"/>
<protein>
    <recommendedName>
        <fullName evidence="3">Ubiquitin-like domain-containing protein</fullName>
    </recommendedName>
</protein>
<accession>A0A6L2PJA1</accession>
<dbReference type="InterPro" id="IPR000626">
    <property type="entry name" value="Ubiquitin-like_dom"/>
</dbReference>
<dbReference type="AlphaFoldDB" id="A0A6L2PJA1"/>
<feature type="compositionally biased region" description="Polar residues" evidence="1">
    <location>
        <begin position="225"/>
        <end position="234"/>
    </location>
</feature>
<dbReference type="Proteomes" id="UP000502823">
    <property type="component" value="Unassembled WGS sequence"/>
</dbReference>
<feature type="transmembrane region" description="Helical" evidence="2">
    <location>
        <begin position="350"/>
        <end position="368"/>
    </location>
</feature>
<dbReference type="CDD" id="cd17057">
    <property type="entry name" value="Ubl_TMUB1_like"/>
    <property type="match status" value="1"/>
</dbReference>
<dbReference type="InterPro" id="IPR040352">
    <property type="entry name" value="TMUB1/2"/>
</dbReference>
<comment type="caution">
    <text evidence="4">The sequence shown here is derived from an EMBL/GenBank/DDBJ whole genome shotgun (WGS) entry which is preliminary data.</text>
</comment>
<evidence type="ECO:0000313" key="4">
    <source>
        <dbReference type="EMBL" id="GFG30117.1"/>
    </source>
</evidence>
<dbReference type="SMART" id="SM00213">
    <property type="entry name" value="UBQ"/>
    <property type="match status" value="1"/>
</dbReference>
<evidence type="ECO:0000256" key="2">
    <source>
        <dbReference type="SAM" id="Phobius"/>
    </source>
</evidence>
<gene>
    <name evidence="4" type="ORF">Cfor_09519</name>
</gene>
<dbReference type="SUPFAM" id="SSF54236">
    <property type="entry name" value="Ubiquitin-like"/>
    <property type="match status" value="1"/>
</dbReference>
<dbReference type="GO" id="GO:0036503">
    <property type="term" value="P:ERAD pathway"/>
    <property type="evidence" value="ECO:0007669"/>
    <property type="project" value="InterPro"/>
</dbReference>
<keyword evidence="5" id="KW-1185">Reference proteome</keyword>
<feature type="transmembrane region" description="Helical" evidence="2">
    <location>
        <begin position="375"/>
        <end position="400"/>
    </location>
</feature>
<feature type="domain" description="Ubiquitin-like" evidence="3">
    <location>
        <begin position="244"/>
        <end position="320"/>
    </location>
</feature>
<feature type="transmembrane region" description="Helical" evidence="2">
    <location>
        <begin position="12"/>
        <end position="30"/>
    </location>
</feature>
<dbReference type="InterPro" id="IPR029071">
    <property type="entry name" value="Ubiquitin-like_domsf"/>
</dbReference>
<keyword evidence="2" id="KW-0472">Membrane</keyword>
<reference evidence="5" key="1">
    <citation type="submission" date="2020-01" db="EMBL/GenBank/DDBJ databases">
        <title>Draft genome sequence of the Termite Coptotermes fromosanus.</title>
        <authorList>
            <person name="Itakura S."/>
            <person name="Yosikawa Y."/>
            <person name="Umezawa K."/>
        </authorList>
    </citation>
    <scope>NUCLEOTIDE SEQUENCE [LARGE SCALE GENOMIC DNA]</scope>
</reference>
<dbReference type="EMBL" id="BLKM01003940">
    <property type="protein sequence ID" value="GFG30117.1"/>
    <property type="molecule type" value="Genomic_DNA"/>
</dbReference>
<feature type="compositionally biased region" description="Polar residues" evidence="1">
    <location>
        <begin position="61"/>
        <end position="74"/>
    </location>
</feature>
<dbReference type="Gene3D" id="3.10.20.90">
    <property type="entry name" value="Phosphatidylinositol 3-kinase Catalytic Subunit, Chain A, domain 1"/>
    <property type="match status" value="1"/>
</dbReference>
<feature type="compositionally biased region" description="Low complexity" evidence="1">
    <location>
        <begin position="207"/>
        <end position="224"/>
    </location>
</feature>
<keyword evidence="2" id="KW-0812">Transmembrane</keyword>
<keyword evidence="2" id="KW-1133">Transmembrane helix</keyword>
<dbReference type="InParanoid" id="A0A6L2PJA1"/>